<reference evidence="6" key="1">
    <citation type="journal article" date="2020" name="mSystems">
        <title>Genome- and Community-Level Interaction Insights into Carbon Utilization and Element Cycling Functions of Hydrothermarchaeota in Hydrothermal Sediment.</title>
        <authorList>
            <person name="Zhou Z."/>
            <person name="Liu Y."/>
            <person name="Xu W."/>
            <person name="Pan J."/>
            <person name="Luo Z.H."/>
            <person name="Li M."/>
        </authorList>
    </citation>
    <scope>NUCLEOTIDE SEQUENCE [LARGE SCALE GENOMIC DNA]</scope>
    <source>
        <strain evidence="6">SpSt-1074</strain>
    </source>
</reference>
<evidence type="ECO:0008006" key="7">
    <source>
        <dbReference type="Google" id="ProtNLM"/>
    </source>
</evidence>
<dbReference type="AlphaFoldDB" id="A0A7J3VTA6"/>
<evidence type="ECO:0000256" key="3">
    <source>
        <dbReference type="ARBA" id="ARBA00022692"/>
    </source>
</evidence>
<dbReference type="Pfam" id="PF01899">
    <property type="entry name" value="MNHE"/>
    <property type="match status" value="1"/>
</dbReference>
<dbReference type="PANTHER" id="PTHR34584">
    <property type="entry name" value="NA(+)/H(+) ANTIPORTER SUBUNIT E1"/>
    <property type="match status" value="1"/>
</dbReference>
<evidence type="ECO:0000313" key="6">
    <source>
        <dbReference type="EMBL" id="HHM44421.1"/>
    </source>
</evidence>
<accession>A0A7J3VTA6</accession>
<evidence type="ECO:0000256" key="4">
    <source>
        <dbReference type="ARBA" id="ARBA00022989"/>
    </source>
</evidence>
<keyword evidence="2" id="KW-1003">Cell membrane</keyword>
<organism evidence="6">
    <name type="scientific">Caldiarchaeum subterraneum</name>
    <dbReference type="NCBI Taxonomy" id="311458"/>
    <lineage>
        <taxon>Archaea</taxon>
        <taxon>Nitrososphaerota</taxon>
        <taxon>Candidatus Caldarchaeales</taxon>
        <taxon>Candidatus Caldarchaeaceae</taxon>
        <taxon>Candidatus Caldarchaeum</taxon>
    </lineage>
</organism>
<sequence length="163" mass="18273">MRKYSLMIILMTPVYMMLKGSLSPLSLVEGLFFSTLALLATRTVVRQQIKQTLPGILKRIPALVLYVAFFFKEALLSTLDLIYRCLHPRLPIYPGIVAVDILGVSELHAAMVSNTLNLTPGTLVIDVDMKRKVIYVHTINAKDLEQTKKRIINVEKHVGKVVG</sequence>
<dbReference type="PIRSF" id="PIRSF019239">
    <property type="entry name" value="MrpE"/>
    <property type="match status" value="1"/>
</dbReference>
<name>A0A7J3VTA6_CALS0</name>
<proteinExistence type="predicted"/>
<keyword evidence="3" id="KW-0812">Transmembrane</keyword>
<dbReference type="GO" id="GO:0008324">
    <property type="term" value="F:monoatomic cation transmembrane transporter activity"/>
    <property type="evidence" value="ECO:0007669"/>
    <property type="project" value="InterPro"/>
</dbReference>
<keyword evidence="4" id="KW-1133">Transmembrane helix</keyword>
<evidence type="ECO:0000256" key="1">
    <source>
        <dbReference type="ARBA" id="ARBA00004651"/>
    </source>
</evidence>
<protein>
    <recommendedName>
        <fullName evidence="7">Na+/H+ antiporter subunit E</fullName>
    </recommendedName>
</protein>
<evidence type="ECO:0000256" key="5">
    <source>
        <dbReference type="ARBA" id="ARBA00023136"/>
    </source>
</evidence>
<dbReference type="InterPro" id="IPR002758">
    <property type="entry name" value="Cation_antiport_E"/>
</dbReference>
<dbReference type="PANTHER" id="PTHR34584:SF1">
    <property type="entry name" value="NA(+)_H(+) ANTIPORTER SUBUNIT E1"/>
    <property type="match status" value="1"/>
</dbReference>
<gene>
    <name evidence="6" type="ORF">ENM31_03895</name>
</gene>
<evidence type="ECO:0000256" key="2">
    <source>
        <dbReference type="ARBA" id="ARBA00022475"/>
    </source>
</evidence>
<keyword evidence="5" id="KW-0472">Membrane</keyword>
<comment type="caution">
    <text evidence="6">The sequence shown here is derived from an EMBL/GenBank/DDBJ whole genome shotgun (WGS) entry which is preliminary data.</text>
</comment>
<dbReference type="GO" id="GO:0005886">
    <property type="term" value="C:plasma membrane"/>
    <property type="evidence" value="ECO:0007669"/>
    <property type="project" value="UniProtKB-SubCell"/>
</dbReference>
<dbReference type="EMBL" id="DRXH01000133">
    <property type="protein sequence ID" value="HHM44421.1"/>
    <property type="molecule type" value="Genomic_DNA"/>
</dbReference>
<comment type="subcellular location">
    <subcellularLocation>
        <location evidence="1">Cell membrane</location>
        <topology evidence="1">Multi-pass membrane protein</topology>
    </subcellularLocation>
</comment>